<evidence type="ECO:0000313" key="3">
    <source>
        <dbReference type="EMBL" id="PBK94706.1"/>
    </source>
</evidence>
<feature type="transmembrane region" description="Helical" evidence="1">
    <location>
        <begin position="158"/>
        <end position="177"/>
    </location>
</feature>
<dbReference type="AlphaFoldDB" id="A0A2H3E4U8"/>
<feature type="transmembrane region" description="Helical" evidence="1">
    <location>
        <begin position="197"/>
        <end position="220"/>
    </location>
</feature>
<proteinExistence type="predicted"/>
<keyword evidence="1" id="KW-1133">Transmembrane helix</keyword>
<sequence length="365" mass="40654">MGGRGENYLLCTRLQGQNERVKFGIGGTIQPTRYDQTLTNSFRAPHADTGDMNTIVGQWFLKLSHGRSASFTLGVLFLGIIINTYFFGFVTYQYASYFNRGYKDSLWVNLIYMAWLYCDPTIFTIVPWPSSYTPVTNAISSILTHQFLTARLLMESKLVYVGIMTLSVGNFVAAIIGSVKSWMAKNVYDQRNLKVYLIAWLSIQAGVDIIVAGTLSYALYRARTGYHRTDSVIYRLIRGAVQTGLFACIFAMGHLTAFLISPDTLVYAFFAGSTGRMYSITLMDTLHSRNQLRDALSGTMDVNSSIIRTPIWRSSSDYPRTLQLSTVNTRQDVLPDGGPGRTTAKLVVGQDSSTLDADRSGEHLS</sequence>
<dbReference type="OMA" id="ACIFAMG"/>
<name>A0A2H3E4U8_ARMGA</name>
<dbReference type="OrthoDB" id="2562493at2759"/>
<protein>
    <recommendedName>
        <fullName evidence="2">DUF6534 domain-containing protein</fullName>
    </recommendedName>
</protein>
<evidence type="ECO:0000256" key="1">
    <source>
        <dbReference type="SAM" id="Phobius"/>
    </source>
</evidence>
<keyword evidence="1" id="KW-0472">Membrane</keyword>
<dbReference type="Proteomes" id="UP000217790">
    <property type="component" value="Unassembled WGS sequence"/>
</dbReference>
<dbReference type="STRING" id="47427.A0A2H3E4U8"/>
<keyword evidence="4" id="KW-1185">Reference proteome</keyword>
<feature type="domain" description="DUF6534" evidence="2">
    <location>
        <begin position="205"/>
        <end position="290"/>
    </location>
</feature>
<evidence type="ECO:0000259" key="2">
    <source>
        <dbReference type="Pfam" id="PF20152"/>
    </source>
</evidence>
<reference evidence="4" key="1">
    <citation type="journal article" date="2017" name="Nat. Ecol. Evol.">
        <title>Genome expansion and lineage-specific genetic innovations in the forest pathogenic fungi Armillaria.</title>
        <authorList>
            <person name="Sipos G."/>
            <person name="Prasanna A.N."/>
            <person name="Walter M.C."/>
            <person name="O'Connor E."/>
            <person name="Balint B."/>
            <person name="Krizsan K."/>
            <person name="Kiss B."/>
            <person name="Hess J."/>
            <person name="Varga T."/>
            <person name="Slot J."/>
            <person name="Riley R."/>
            <person name="Boka B."/>
            <person name="Rigling D."/>
            <person name="Barry K."/>
            <person name="Lee J."/>
            <person name="Mihaltcheva S."/>
            <person name="LaButti K."/>
            <person name="Lipzen A."/>
            <person name="Waldron R."/>
            <person name="Moloney N.M."/>
            <person name="Sperisen C."/>
            <person name="Kredics L."/>
            <person name="Vagvoelgyi C."/>
            <person name="Patrignani A."/>
            <person name="Fitzpatrick D."/>
            <person name="Nagy I."/>
            <person name="Doyle S."/>
            <person name="Anderson J.B."/>
            <person name="Grigoriev I.V."/>
            <person name="Gueldener U."/>
            <person name="Muensterkoetter M."/>
            <person name="Nagy L.G."/>
        </authorList>
    </citation>
    <scope>NUCLEOTIDE SEQUENCE [LARGE SCALE GENOMIC DNA]</scope>
    <source>
        <strain evidence="4">Ar21-2</strain>
    </source>
</reference>
<dbReference type="InterPro" id="IPR045339">
    <property type="entry name" value="DUF6534"/>
</dbReference>
<dbReference type="Pfam" id="PF20152">
    <property type="entry name" value="DUF6534"/>
    <property type="match status" value="1"/>
</dbReference>
<gene>
    <name evidence="3" type="ORF">ARMGADRAFT_63529</name>
</gene>
<organism evidence="3 4">
    <name type="scientific">Armillaria gallica</name>
    <name type="common">Bulbous honey fungus</name>
    <name type="synonym">Armillaria bulbosa</name>
    <dbReference type="NCBI Taxonomy" id="47427"/>
    <lineage>
        <taxon>Eukaryota</taxon>
        <taxon>Fungi</taxon>
        <taxon>Dikarya</taxon>
        <taxon>Basidiomycota</taxon>
        <taxon>Agaricomycotina</taxon>
        <taxon>Agaricomycetes</taxon>
        <taxon>Agaricomycetidae</taxon>
        <taxon>Agaricales</taxon>
        <taxon>Marasmiineae</taxon>
        <taxon>Physalacriaceae</taxon>
        <taxon>Armillaria</taxon>
    </lineage>
</organism>
<dbReference type="PANTHER" id="PTHR40465:SF1">
    <property type="entry name" value="DUF6534 DOMAIN-CONTAINING PROTEIN"/>
    <property type="match status" value="1"/>
</dbReference>
<accession>A0A2H3E4U8</accession>
<evidence type="ECO:0000313" key="4">
    <source>
        <dbReference type="Proteomes" id="UP000217790"/>
    </source>
</evidence>
<dbReference type="InParanoid" id="A0A2H3E4U8"/>
<dbReference type="PANTHER" id="PTHR40465">
    <property type="entry name" value="CHROMOSOME 1, WHOLE GENOME SHOTGUN SEQUENCE"/>
    <property type="match status" value="1"/>
</dbReference>
<feature type="transmembrane region" description="Helical" evidence="1">
    <location>
        <begin position="240"/>
        <end position="260"/>
    </location>
</feature>
<feature type="transmembrane region" description="Helical" evidence="1">
    <location>
        <begin position="106"/>
        <end position="126"/>
    </location>
</feature>
<dbReference type="EMBL" id="KZ293653">
    <property type="protein sequence ID" value="PBK94706.1"/>
    <property type="molecule type" value="Genomic_DNA"/>
</dbReference>
<feature type="transmembrane region" description="Helical" evidence="1">
    <location>
        <begin position="71"/>
        <end position="94"/>
    </location>
</feature>
<keyword evidence="1" id="KW-0812">Transmembrane</keyword>